<dbReference type="InterPro" id="IPR025178">
    <property type="entry name" value="Lnb_N"/>
</dbReference>
<dbReference type="Pfam" id="PF25221">
    <property type="entry name" value="5TMH_Lnb"/>
    <property type="match status" value="1"/>
</dbReference>
<reference evidence="4 5" key="1">
    <citation type="journal article" date="2015" name="Stand. Genomic Sci.">
        <title>Genomic Encyclopedia of Bacterial and Archaeal Type Strains, Phase III: the genomes of soil and plant-associated and newly described type strains.</title>
        <authorList>
            <person name="Whitman W.B."/>
            <person name="Woyke T."/>
            <person name="Klenk H.P."/>
            <person name="Zhou Y."/>
            <person name="Lilburn T.G."/>
            <person name="Beck B.J."/>
            <person name="De Vos P."/>
            <person name="Vandamme P."/>
            <person name="Eisen J.A."/>
            <person name="Garrity G."/>
            <person name="Hugenholtz P."/>
            <person name="Kyrpides N.C."/>
        </authorList>
    </citation>
    <scope>NUCLEOTIDE SEQUENCE [LARGE SCALE GENOMIC DNA]</scope>
    <source>
        <strain evidence="4 5">CECT 8445</strain>
    </source>
</reference>
<feature type="transmembrane region" description="Helical" evidence="1">
    <location>
        <begin position="298"/>
        <end position="320"/>
    </location>
</feature>
<feature type="transmembrane region" description="Helical" evidence="1">
    <location>
        <begin position="380"/>
        <end position="398"/>
    </location>
</feature>
<feature type="domain" description="Lnb-like transmembrane" evidence="3">
    <location>
        <begin position="265"/>
        <end position="398"/>
    </location>
</feature>
<feature type="domain" description="Lnb N-terminal periplasmic" evidence="2">
    <location>
        <begin position="42"/>
        <end position="179"/>
    </location>
</feature>
<dbReference type="InterPro" id="IPR057436">
    <property type="entry name" value="5TMH_Lnb"/>
</dbReference>
<evidence type="ECO:0000256" key="1">
    <source>
        <dbReference type="SAM" id="Phobius"/>
    </source>
</evidence>
<comment type="caution">
    <text evidence="4">The sequence shown here is derived from an EMBL/GenBank/DDBJ whole genome shotgun (WGS) entry which is preliminary data.</text>
</comment>
<keyword evidence="1" id="KW-1133">Transmembrane helix</keyword>
<dbReference type="Proteomes" id="UP000295714">
    <property type="component" value="Unassembled WGS sequence"/>
</dbReference>
<feature type="transmembrane region" description="Helical" evidence="1">
    <location>
        <begin position="357"/>
        <end position="374"/>
    </location>
</feature>
<sequence length="403" mass="47088">MSFRATVEKSLKMNNFSFLSFLCAFFFLTNTSVSQQFQLSPQAEISVLTIGQGDNLNDAFGHNAFRIKDRTIGLDVIYDYGRYDFNAPNFYLKFVQGKLNYLIGKRNFSDFLETYRYYDRTIEEQKLNLSPVQKQDLYNYLINNYKPENRKYLYDFFYDNCATKIRDVVNTATNNKVVYNALKNQDNKTFRDLIHEHVGHNTWGSFGIDIALGSLTDRVASKEEQMFLPRYIKKHFENASLNNEPLVKSSTTIYKSQTDTKYTSNLLFSPIVVTLLLAFLIIYITYRDYKNQRLTKWLDVALFIITGISGFVLLFLWFGTNHSVTGYNYNLLWAFPLNVFVIAQLSTKKTKKWFRGYLKFLLIMLCLMCLHWVIGVQVFALAFLPLLLALIVRYVYVLKQSVV</sequence>
<proteinExistence type="predicted"/>
<evidence type="ECO:0000313" key="4">
    <source>
        <dbReference type="EMBL" id="TCK68843.1"/>
    </source>
</evidence>
<accession>A0A4R1KVW2</accession>
<dbReference type="Pfam" id="PF13387">
    <property type="entry name" value="Lnb_N"/>
    <property type="match status" value="1"/>
</dbReference>
<keyword evidence="5" id="KW-1185">Reference proteome</keyword>
<evidence type="ECO:0000259" key="2">
    <source>
        <dbReference type="Pfam" id="PF13387"/>
    </source>
</evidence>
<dbReference type="EMBL" id="SMGI01000001">
    <property type="protein sequence ID" value="TCK68843.1"/>
    <property type="molecule type" value="Genomic_DNA"/>
</dbReference>
<evidence type="ECO:0000313" key="5">
    <source>
        <dbReference type="Proteomes" id="UP000295714"/>
    </source>
</evidence>
<evidence type="ECO:0000259" key="3">
    <source>
        <dbReference type="Pfam" id="PF25221"/>
    </source>
</evidence>
<feature type="transmembrane region" description="Helical" evidence="1">
    <location>
        <begin position="266"/>
        <end position="286"/>
    </location>
</feature>
<feature type="transmembrane region" description="Helical" evidence="1">
    <location>
        <begin position="326"/>
        <end position="345"/>
    </location>
</feature>
<dbReference type="AlphaFoldDB" id="A0A4R1KVW2"/>
<gene>
    <name evidence="4" type="ORF">DFQ05_0353</name>
</gene>
<keyword evidence="1" id="KW-0472">Membrane</keyword>
<name>A0A4R1KVW2_9FLAO</name>
<keyword evidence="1" id="KW-0812">Transmembrane</keyword>
<organism evidence="4 5">
    <name type="scientific">Winogradskyella wandonensis</name>
    <dbReference type="NCBI Taxonomy" id="1442586"/>
    <lineage>
        <taxon>Bacteria</taxon>
        <taxon>Pseudomonadati</taxon>
        <taxon>Bacteroidota</taxon>
        <taxon>Flavobacteriia</taxon>
        <taxon>Flavobacteriales</taxon>
        <taxon>Flavobacteriaceae</taxon>
        <taxon>Winogradskyella</taxon>
    </lineage>
</organism>
<protein>
    <submittedName>
        <fullName evidence="4">Uncharacterized protein DUF4105</fullName>
    </submittedName>
</protein>